<proteinExistence type="predicted"/>
<protein>
    <submittedName>
        <fullName evidence="1">Uncharacterized protein</fullName>
    </submittedName>
</protein>
<name>A0A645BWX1_9ZZZZ</name>
<organism evidence="1">
    <name type="scientific">bioreactor metagenome</name>
    <dbReference type="NCBI Taxonomy" id="1076179"/>
    <lineage>
        <taxon>unclassified sequences</taxon>
        <taxon>metagenomes</taxon>
        <taxon>ecological metagenomes</taxon>
    </lineage>
</organism>
<accession>A0A645BWX1</accession>
<sequence length="51" mass="5460">MIPDVSVNTPEVPARRREKGIPTILFGDALVLFIVRDDGPLTAGNSVAVEI</sequence>
<dbReference type="EMBL" id="VSSQ01023219">
    <property type="protein sequence ID" value="MPM70016.1"/>
    <property type="molecule type" value="Genomic_DNA"/>
</dbReference>
<comment type="caution">
    <text evidence="1">The sequence shown here is derived from an EMBL/GenBank/DDBJ whole genome shotgun (WGS) entry which is preliminary data.</text>
</comment>
<gene>
    <name evidence="1" type="ORF">SDC9_116966</name>
</gene>
<evidence type="ECO:0000313" key="1">
    <source>
        <dbReference type="EMBL" id="MPM70016.1"/>
    </source>
</evidence>
<dbReference type="AlphaFoldDB" id="A0A645BWX1"/>
<reference evidence="1" key="1">
    <citation type="submission" date="2019-08" db="EMBL/GenBank/DDBJ databases">
        <authorList>
            <person name="Kucharzyk K."/>
            <person name="Murdoch R.W."/>
            <person name="Higgins S."/>
            <person name="Loffler F."/>
        </authorList>
    </citation>
    <scope>NUCLEOTIDE SEQUENCE</scope>
</reference>